<gene>
    <name evidence="3" type="ORF">GIY21_00775</name>
    <name evidence="4" type="ORF">GIY22_01995</name>
</gene>
<name>A0A6N7Q7B8_9XANT</name>
<reference evidence="4" key="2">
    <citation type="journal article" date="2020" name="Plant Dis.">
        <title>A Grain Rot of Rice in Iran Caused by a Xanthomonas Strain Closely Related to X. sacchari.</title>
        <authorList>
            <person name="Mirghasempour S.A."/>
            <person name="Huang S."/>
            <person name="Studholme D.J."/>
            <person name="Brady C.L."/>
        </authorList>
    </citation>
    <scope>NUCLEOTIDE SEQUENCE</scope>
    <source>
        <strain evidence="4">SAM114</strain>
    </source>
</reference>
<evidence type="ECO:0000259" key="2">
    <source>
        <dbReference type="Pfam" id="PF12728"/>
    </source>
</evidence>
<evidence type="ECO:0000313" key="3">
    <source>
        <dbReference type="EMBL" id="MRG98820.1"/>
    </source>
</evidence>
<feature type="domain" description="Helix-turn-helix" evidence="2">
    <location>
        <begin position="6"/>
        <end position="55"/>
    </location>
</feature>
<dbReference type="InterPro" id="IPR041657">
    <property type="entry name" value="HTH_17"/>
</dbReference>
<evidence type="ECO:0000256" key="1">
    <source>
        <dbReference type="SAM" id="MobiDB-lite"/>
    </source>
</evidence>
<dbReference type="Proteomes" id="UP000439314">
    <property type="component" value="Unassembled WGS sequence"/>
</dbReference>
<sequence>MEASEVLTLPEAARHMKMHPVTLRNMMHTKSHPPGRKVGGRWKFSRPALDAYLAGEKWHEAPTPLSPEARKARSTSATPIQAESAYFAALGLPTAPSRPSGRQSCTRKRTARAG</sequence>
<dbReference type="EMBL" id="WJPM01000001">
    <property type="protein sequence ID" value="MRH73389.1"/>
    <property type="molecule type" value="Genomic_DNA"/>
</dbReference>
<dbReference type="EMBL" id="WJPN01000001">
    <property type="protein sequence ID" value="MRG98820.1"/>
    <property type="molecule type" value="Genomic_DNA"/>
</dbReference>
<dbReference type="Pfam" id="PF12728">
    <property type="entry name" value="HTH_17"/>
    <property type="match status" value="1"/>
</dbReference>
<keyword evidence="5" id="KW-1185">Reference proteome</keyword>
<feature type="region of interest" description="Disordered" evidence="1">
    <location>
        <begin position="91"/>
        <end position="114"/>
    </location>
</feature>
<dbReference type="AlphaFoldDB" id="A0A6N7Q7B8"/>
<protein>
    <submittedName>
        <fullName evidence="3">Helix-turn-helix domain-containing protein</fullName>
    </submittedName>
</protein>
<dbReference type="Proteomes" id="UP000437931">
    <property type="component" value="Unassembled WGS sequence"/>
</dbReference>
<evidence type="ECO:0000313" key="5">
    <source>
        <dbReference type="Proteomes" id="UP000437931"/>
    </source>
</evidence>
<evidence type="ECO:0000313" key="6">
    <source>
        <dbReference type="Proteomes" id="UP000439314"/>
    </source>
</evidence>
<evidence type="ECO:0000313" key="4">
    <source>
        <dbReference type="EMBL" id="MRH73389.1"/>
    </source>
</evidence>
<reference evidence="5 6" key="1">
    <citation type="submission" date="2019-11" db="EMBL/GenBank/DDBJ databases">
        <title>First report of rice panicle blight caused by Xanthomonas sp. in Iran.</title>
        <authorList>
            <person name="Mirghasempour S.A."/>
            <person name="Huang S."/>
            <person name="Brady C.L."/>
            <person name="Studholme D.J."/>
        </authorList>
    </citation>
    <scope>NUCLEOTIDE SEQUENCE [LARGE SCALE GENOMIC DNA]</scope>
    <source>
        <strain evidence="3 6">ASD011</strain>
        <strain evidence="5">SAM114</strain>
    </source>
</reference>
<feature type="compositionally biased region" description="Basic residues" evidence="1">
    <location>
        <begin position="105"/>
        <end position="114"/>
    </location>
</feature>
<proteinExistence type="predicted"/>
<comment type="caution">
    <text evidence="3">The sequence shown here is derived from an EMBL/GenBank/DDBJ whole genome shotgun (WGS) entry which is preliminary data.</text>
</comment>
<organism evidence="3 6">
    <name type="scientific">Xanthomonas sontii</name>
    <dbReference type="NCBI Taxonomy" id="2650745"/>
    <lineage>
        <taxon>Bacteria</taxon>
        <taxon>Pseudomonadati</taxon>
        <taxon>Pseudomonadota</taxon>
        <taxon>Gammaproteobacteria</taxon>
        <taxon>Lysobacterales</taxon>
        <taxon>Lysobacteraceae</taxon>
        <taxon>Xanthomonas</taxon>
    </lineage>
</organism>
<accession>A0A6N7Q7B8</accession>